<comment type="caution">
    <text evidence="1">The sequence shown here is derived from an EMBL/GenBank/DDBJ whole genome shotgun (WGS) entry which is preliminary data.</text>
</comment>
<gene>
    <name evidence="1" type="ORF">PC129_g23598</name>
</gene>
<accession>A0A8T1H012</accession>
<protein>
    <submittedName>
        <fullName evidence="1">Uncharacterized protein</fullName>
    </submittedName>
</protein>
<dbReference type="EMBL" id="RCMV01002794">
    <property type="protein sequence ID" value="KAG3201168.1"/>
    <property type="molecule type" value="Genomic_DNA"/>
</dbReference>
<organism evidence="1 2">
    <name type="scientific">Phytophthora cactorum</name>
    <dbReference type="NCBI Taxonomy" id="29920"/>
    <lineage>
        <taxon>Eukaryota</taxon>
        <taxon>Sar</taxon>
        <taxon>Stramenopiles</taxon>
        <taxon>Oomycota</taxon>
        <taxon>Peronosporomycetes</taxon>
        <taxon>Peronosporales</taxon>
        <taxon>Peronosporaceae</taxon>
        <taxon>Phytophthora</taxon>
    </lineage>
</organism>
<sequence length="329" mass="37685">MVKLFCAIVGVAGSAFEVDIDKGQKLFLAKMANGAWLPDNDALDTLLQSKIDTSSYLHMQFTVWRHHILDTMIPTFALAKATRRCELCWLMSHRCCTERDALLFENELQNEGITQTSPLDGHTVSTSVASISRELSELRRILTRHYVPEDTDSPQVTMTSLSTNTSIVDVVTDEFKYQRIESEEWFGTVGKAQSCHLMSREHCRRYASYHKYDNDQSNRLALTSDMRDWYDGRSFAVPVMNISVESVSEGPVVGSRYKVNLIVRALNAAYARLISLHLKEGFVASEDGLEMRTSVYVQNRKVFCECMEWKRKEIDKRWKSYYDMVPAVD</sequence>
<reference evidence="1" key="1">
    <citation type="submission" date="2018-05" db="EMBL/GenBank/DDBJ databases">
        <title>Effector identification in a new, highly contiguous assembly of the strawberry crown rot pathogen Phytophthora cactorum.</title>
        <authorList>
            <person name="Armitage A.D."/>
            <person name="Nellist C.F."/>
            <person name="Bates H."/>
            <person name="Vickerstaff R.J."/>
            <person name="Harrison R.J."/>
        </authorList>
    </citation>
    <scope>NUCLEOTIDE SEQUENCE</scope>
    <source>
        <strain evidence="1">P421</strain>
    </source>
</reference>
<evidence type="ECO:0000313" key="2">
    <source>
        <dbReference type="Proteomes" id="UP000760860"/>
    </source>
</evidence>
<name>A0A8T1H012_9STRA</name>
<evidence type="ECO:0000313" key="1">
    <source>
        <dbReference type="EMBL" id="KAG3201168.1"/>
    </source>
</evidence>
<dbReference type="VEuPathDB" id="FungiDB:PC110_g17142"/>
<proteinExistence type="predicted"/>
<dbReference type="Proteomes" id="UP000760860">
    <property type="component" value="Unassembled WGS sequence"/>
</dbReference>
<dbReference type="AlphaFoldDB" id="A0A8T1H012"/>